<dbReference type="PANTHER" id="PTHR34701">
    <property type="entry name" value="TRANSCRIPTIONAL REGULATOR MRAZ"/>
    <property type="match status" value="1"/>
</dbReference>
<organism evidence="9 10">
    <name type="scientific">Bombilactobacillus mellifer</name>
    <dbReference type="NCBI Taxonomy" id="1218492"/>
    <lineage>
        <taxon>Bacteria</taxon>
        <taxon>Bacillati</taxon>
        <taxon>Bacillota</taxon>
        <taxon>Bacilli</taxon>
        <taxon>Lactobacillales</taxon>
        <taxon>Lactobacillaceae</taxon>
        <taxon>Bombilactobacillus</taxon>
    </lineage>
</organism>
<proteinExistence type="inferred from homology"/>
<dbReference type="HOGENOM" id="CLU_107907_0_5_9"/>
<evidence type="ECO:0000313" key="10">
    <source>
        <dbReference type="Proteomes" id="UP000033558"/>
    </source>
</evidence>
<comment type="subunit">
    <text evidence="7">Forms oligomers.</text>
</comment>
<dbReference type="EMBL" id="JXJQ01000008">
    <property type="protein sequence ID" value="KJY61918.1"/>
    <property type="molecule type" value="Genomic_DNA"/>
</dbReference>
<sequence length="146" mass="16723">MFMGEFHHSLDAKGRIIIPTKFREQLGNSLVLTRGMDGCLFGYSLTEWNLLEAKLQKLPLTKRNARSFVRFFYSAAAEYEFDKQGRVNLSNVLVNYAQLTKECVIAGVGERIEIWDAGKWEDLNQAISTNFDQLSEDLQDLLNINL</sequence>
<keyword evidence="2 7" id="KW-0963">Cytoplasm</keyword>
<evidence type="ECO:0000256" key="6">
    <source>
        <dbReference type="ARBA" id="ARBA00023163"/>
    </source>
</evidence>
<keyword evidence="10" id="KW-1185">Reference proteome</keyword>
<dbReference type="Pfam" id="PF02381">
    <property type="entry name" value="MraZ"/>
    <property type="match status" value="2"/>
</dbReference>
<dbReference type="GO" id="GO:0005737">
    <property type="term" value="C:cytoplasm"/>
    <property type="evidence" value="ECO:0007669"/>
    <property type="project" value="UniProtKB-UniRule"/>
</dbReference>
<dbReference type="RefSeq" id="WP_046316669.1">
    <property type="nucleotide sequence ID" value="NZ_JAMBJK010000001.1"/>
</dbReference>
<evidence type="ECO:0000259" key="8">
    <source>
        <dbReference type="PROSITE" id="PS51740"/>
    </source>
</evidence>
<dbReference type="OrthoDB" id="9807753at2"/>
<dbReference type="InterPro" id="IPR035642">
    <property type="entry name" value="MraZ_N"/>
</dbReference>
<dbReference type="PATRIC" id="fig|1218492.5.peg.1113"/>
<dbReference type="CDD" id="cd16321">
    <property type="entry name" value="MraZ_C"/>
    <property type="match status" value="1"/>
</dbReference>
<protein>
    <recommendedName>
        <fullName evidence="1 7">Transcriptional regulator MraZ</fullName>
    </recommendedName>
</protein>
<keyword evidence="6 7" id="KW-0804">Transcription</keyword>
<evidence type="ECO:0000256" key="4">
    <source>
        <dbReference type="ARBA" id="ARBA00023015"/>
    </source>
</evidence>
<dbReference type="GO" id="GO:0000976">
    <property type="term" value="F:transcription cis-regulatory region binding"/>
    <property type="evidence" value="ECO:0007669"/>
    <property type="project" value="TreeGrafter"/>
</dbReference>
<keyword evidence="5 7" id="KW-0238">DNA-binding</keyword>
<dbReference type="InterPro" id="IPR020603">
    <property type="entry name" value="MraZ_dom"/>
</dbReference>
<dbReference type="PANTHER" id="PTHR34701:SF1">
    <property type="entry name" value="TRANSCRIPTIONAL REGULATOR MRAZ"/>
    <property type="match status" value="1"/>
</dbReference>
<comment type="similarity">
    <text evidence="7">Belongs to the MraZ family.</text>
</comment>
<keyword evidence="3" id="KW-0677">Repeat</keyword>
<dbReference type="InterPro" id="IPR003444">
    <property type="entry name" value="MraZ"/>
</dbReference>
<dbReference type="GO" id="GO:0009295">
    <property type="term" value="C:nucleoid"/>
    <property type="evidence" value="ECO:0007669"/>
    <property type="project" value="UniProtKB-SubCell"/>
</dbReference>
<dbReference type="AlphaFoldDB" id="A0A0F4LU84"/>
<dbReference type="NCBIfam" id="TIGR00242">
    <property type="entry name" value="division/cell wall cluster transcriptional repressor MraZ"/>
    <property type="match status" value="1"/>
</dbReference>
<dbReference type="SUPFAM" id="SSF89447">
    <property type="entry name" value="AbrB/MazE/MraZ-like"/>
    <property type="match status" value="1"/>
</dbReference>
<reference evidence="9 10" key="1">
    <citation type="submission" date="2015-01" db="EMBL/GenBank/DDBJ databases">
        <title>Comparative genomics of the lactic acid bacteria isolated from the honey bee gut.</title>
        <authorList>
            <person name="Ellegaard K.M."/>
            <person name="Tamarit D."/>
            <person name="Javelind E."/>
            <person name="Olofsson T."/>
            <person name="Andersson S.G."/>
            <person name="Vasquez A."/>
        </authorList>
    </citation>
    <scope>NUCLEOTIDE SEQUENCE [LARGE SCALE GENOMIC DNA]</scope>
    <source>
        <strain evidence="9 10">Bin4</strain>
    </source>
</reference>
<name>A0A0F4LU84_9LACO</name>
<dbReference type="GO" id="GO:0003700">
    <property type="term" value="F:DNA-binding transcription factor activity"/>
    <property type="evidence" value="ECO:0007669"/>
    <property type="project" value="UniProtKB-UniRule"/>
</dbReference>
<comment type="subcellular location">
    <subcellularLocation>
        <location evidence="7">Cytoplasm</location>
        <location evidence="7">Nucleoid</location>
    </subcellularLocation>
</comment>
<keyword evidence="4 7" id="KW-0805">Transcription regulation</keyword>
<evidence type="ECO:0000256" key="2">
    <source>
        <dbReference type="ARBA" id="ARBA00022490"/>
    </source>
</evidence>
<dbReference type="FunFam" id="3.40.1550.20:FF:000002">
    <property type="entry name" value="Transcriptional regulator MraZ"/>
    <property type="match status" value="1"/>
</dbReference>
<dbReference type="PROSITE" id="PS51740">
    <property type="entry name" value="SPOVT_ABRB"/>
    <property type="match status" value="2"/>
</dbReference>
<evidence type="ECO:0000256" key="7">
    <source>
        <dbReference type="HAMAP-Rule" id="MF_01008"/>
    </source>
</evidence>
<dbReference type="Gene3D" id="3.40.1550.20">
    <property type="entry name" value="Transcriptional regulator MraZ domain"/>
    <property type="match status" value="1"/>
</dbReference>
<dbReference type="InterPro" id="IPR038619">
    <property type="entry name" value="MraZ_sf"/>
</dbReference>
<dbReference type="InterPro" id="IPR035644">
    <property type="entry name" value="MraZ_C"/>
</dbReference>
<dbReference type="CDD" id="cd16320">
    <property type="entry name" value="MraZ_N"/>
    <property type="match status" value="1"/>
</dbReference>
<evidence type="ECO:0000256" key="1">
    <source>
        <dbReference type="ARBA" id="ARBA00013860"/>
    </source>
</evidence>
<dbReference type="InterPro" id="IPR007159">
    <property type="entry name" value="SpoVT-AbrB_dom"/>
</dbReference>
<dbReference type="Proteomes" id="UP000033558">
    <property type="component" value="Unassembled WGS sequence"/>
</dbReference>
<evidence type="ECO:0000313" key="9">
    <source>
        <dbReference type="EMBL" id="KJY61918.1"/>
    </source>
</evidence>
<gene>
    <name evidence="7 9" type="primary">mraZ</name>
    <name evidence="9" type="ORF">JG30_09720</name>
</gene>
<feature type="domain" description="SpoVT-AbrB" evidence="8">
    <location>
        <begin position="5"/>
        <end position="47"/>
    </location>
</feature>
<dbReference type="HAMAP" id="MF_01008">
    <property type="entry name" value="MraZ"/>
    <property type="match status" value="1"/>
</dbReference>
<dbReference type="STRING" id="1218492.JG30_09720"/>
<comment type="caution">
    <text evidence="9">The sequence shown here is derived from an EMBL/GenBank/DDBJ whole genome shotgun (WGS) entry which is preliminary data.</text>
</comment>
<dbReference type="GO" id="GO:2000143">
    <property type="term" value="P:negative regulation of DNA-templated transcription initiation"/>
    <property type="evidence" value="ECO:0007669"/>
    <property type="project" value="TreeGrafter"/>
</dbReference>
<dbReference type="InterPro" id="IPR037914">
    <property type="entry name" value="SpoVT-AbrB_sf"/>
</dbReference>
<accession>A0A0F4LU84</accession>
<feature type="domain" description="SpoVT-AbrB" evidence="8">
    <location>
        <begin position="76"/>
        <end position="119"/>
    </location>
</feature>
<evidence type="ECO:0000256" key="3">
    <source>
        <dbReference type="ARBA" id="ARBA00022737"/>
    </source>
</evidence>
<evidence type="ECO:0000256" key="5">
    <source>
        <dbReference type="ARBA" id="ARBA00023125"/>
    </source>
</evidence>